<keyword evidence="3" id="KW-1185">Reference proteome</keyword>
<dbReference type="AlphaFoldDB" id="A0A8S9XSP9"/>
<comment type="caution">
    <text evidence="2">The sequence shown here is derived from an EMBL/GenBank/DDBJ whole genome shotgun (WGS) entry which is preliminary data.</text>
</comment>
<feature type="compositionally biased region" description="Polar residues" evidence="1">
    <location>
        <begin position="185"/>
        <end position="235"/>
    </location>
</feature>
<feature type="region of interest" description="Disordered" evidence="1">
    <location>
        <begin position="105"/>
        <end position="259"/>
    </location>
</feature>
<dbReference type="Proteomes" id="UP000466442">
    <property type="component" value="Unassembled WGS sequence"/>
</dbReference>
<proteinExistence type="predicted"/>
<feature type="region of interest" description="Disordered" evidence="1">
    <location>
        <begin position="433"/>
        <end position="452"/>
    </location>
</feature>
<evidence type="ECO:0000256" key="1">
    <source>
        <dbReference type="SAM" id="MobiDB-lite"/>
    </source>
</evidence>
<feature type="compositionally biased region" description="Low complexity" evidence="1">
    <location>
        <begin position="150"/>
        <end position="167"/>
    </location>
</feature>
<reference evidence="2" key="1">
    <citation type="journal article" date="2021" name="Mol. Ecol. Resour.">
        <title>Apolygus lucorum genome provides insights into omnivorousness and mesophyll feeding.</title>
        <authorList>
            <person name="Liu Y."/>
            <person name="Liu H."/>
            <person name="Wang H."/>
            <person name="Huang T."/>
            <person name="Liu B."/>
            <person name="Yang B."/>
            <person name="Yin L."/>
            <person name="Li B."/>
            <person name="Zhang Y."/>
            <person name="Zhang S."/>
            <person name="Jiang F."/>
            <person name="Zhang X."/>
            <person name="Ren Y."/>
            <person name="Wang B."/>
            <person name="Wang S."/>
            <person name="Lu Y."/>
            <person name="Wu K."/>
            <person name="Fan W."/>
            <person name="Wang G."/>
        </authorList>
    </citation>
    <scope>NUCLEOTIDE SEQUENCE</scope>
    <source>
        <strain evidence="2">12Hb</strain>
    </source>
</reference>
<feature type="compositionally biased region" description="Basic and acidic residues" evidence="1">
    <location>
        <begin position="569"/>
        <end position="584"/>
    </location>
</feature>
<accession>A0A8S9XSP9</accession>
<feature type="non-terminal residue" evidence="2">
    <location>
        <position position="1"/>
    </location>
</feature>
<dbReference type="EMBL" id="WIXP02000004">
    <property type="protein sequence ID" value="KAF6211644.1"/>
    <property type="molecule type" value="Genomic_DNA"/>
</dbReference>
<feature type="compositionally biased region" description="Low complexity" evidence="1">
    <location>
        <begin position="539"/>
        <end position="551"/>
    </location>
</feature>
<feature type="compositionally biased region" description="Basic and acidic residues" evidence="1">
    <location>
        <begin position="505"/>
        <end position="519"/>
    </location>
</feature>
<feature type="region of interest" description="Disordered" evidence="1">
    <location>
        <begin position="371"/>
        <end position="406"/>
    </location>
</feature>
<gene>
    <name evidence="2" type="ORF">GE061_012157</name>
</gene>
<protein>
    <submittedName>
        <fullName evidence="2">Uncharacterized protein</fullName>
    </submittedName>
</protein>
<organism evidence="2 3">
    <name type="scientific">Apolygus lucorum</name>
    <name type="common">Small green plant bug</name>
    <name type="synonym">Lygocoris lucorum</name>
    <dbReference type="NCBI Taxonomy" id="248454"/>
    <lineage>
        <taxon>Eukaryota</taxon>
        <taxon>Metazoa</taxon>
        <taxon>Ecdysozoa</taxon>
        <taxon>Arthropoda</taxon>
        <taxon>Hexapoda</taxon>
        <taxon>Insecta</taxon>
        <taxon>Pterygota</taxon>
        <taxon>Neoptera</taxon>
        <taxon>Paraneoptera</taxon>
        <taxon>Hemiptera</taxon>
        <taxon>Heteroptera</taxon>
        <taxon>Panheteroptera</taxon>
        <taxon>Cimicomorpha</taxon>
        <taxon>Miridae</taxon>
        <taxon>Mirini</taxon>
        <taxon>Apolygus</taxon>
    </lineage>
</organism>
<evidence type="ECO:0000313" key="2">
    <source>
        <dbReference type="EMBL" id="KAF6211644.1"/>
    </source>
</evidence>
<sequence length="683" mass="75037">IHIVFFQDQEKVVELKSILKKRGQYTMRKVKVDFDLIPKKIPFDETKDYTVEIQIVAKEPVKIKSWAAIFAAQKAEAEADAAAAAEADAALKKAEEVKRREALKRANKAKLVKKEEDSKAVEEGQQLAMSKKTEEMTVEQQSVVHHRSAADQQSASDQQSDLDQQSDVQKESPSDLESPEDRQSVVEQQPDLDQQSEIDQQSAQNYDDSQPLETEIQSLEESGGQDQEQRVSNSEEIGGLSSEFNEAVGESSNVEDSVVQLDEAAEISVSEDGKNSVSECLSENVNSYDISQSLSADLSENMSADLSENLMAVLSKDESSQSFSGDVAEFYERLNGDMNCIDGSVSSSENVKSIDASESLIVDISRSSSANALSKDEDVNTSGRLSADGMNAEISKSSSRSDKNYEVSERSVDLNIDEQSCLHNIRVDSISKEETESFKNETLSDGTVPPELNSLEKEKLPEEIIVTAVSIVAEVLAETPVVLKGISFDEDTETDCTSMTTDLPDSEKVEIRIDDRTESYNEDLPNEDKKNSLLEDLSEVSSSNSKSGGLETSDESSKSAEDYVADENQEAKTTDFSDKHKEEETANSDLSEELMVKVTANSGNHKEEETANSNLTNGRKTKLTAKILSDEHKTKANNVVVSRMLNESLKKASTDIIQTAVRVLVDVEKVTLAVVKNLEPIVP</sequence>
<dbReference type="OrthoDB" id="6631358at2759"/>
<evidence type="ECO:0000313" key="3">
    <source>
        <dbReference type="Proteomes" id="UP000466442"/>
    </source>
</evidence>
<feature type="compositionally biased region" description="Basic and acidic residues" evidence="1">
    <location>
        <begin position="112"/>
        <end position="122"/>
    </location>
</feature>
<name>A0A8S9XSP9_APOLU</name>
<feature type="region of interest" description="Disordered" evidence="1">
    <location>
        <begin position="492"/>
        <end position="591"/>
    </location>
</feature>
<feature type="compositionally biased region" description="Basic and acidic residues" evidence="1">
    <location>
        <begin position="168"/>
        <end position="184"/>
    </location>
</feature>